<dbReference type="Proteomes" id="UP000002051">
    <property type="component" value="Chromosome 3"/>
</dbReference>
<dbReference type="EnsemblPlants" id="AES71682">
    <property type="protein sequence ID" value="AES71682"/>
    <property type="gene ID" value="MTR_3g080620"/>
</dbReference>
<evidence type="ECO:0000313" key="1">
    <source>
        <dbReference type="EMBL" id="AES71682.1"/>
    </source>
</evidence>
<sequence length="167" mass="19673">MRNEGWEELISKVIKIYNKHDIDVFDMHHIVFNLNHFKNNCLFSVLDLQLHELNVTFGEENIEFLQYVSSLSPAKSFAVFYVKKLLRMTEFYPNDFTGVPDVALHHQLRNYVTNQLQRLNVCFSAMKVLKSNLCNKMSDQLINNRLVTYIKRDVLLTISNDVIFAHF</sequence>
<dbReference type="STRING" id="3880.G7J7C2"/>
<proteinExistence type="predicted"/>
<gene>
    <name evidence="1" type="ordered locus">MTR_3g080620</name>
</gene>
<dbReference type="InterPro" id="IPR055298">
    <property type="entry name" value="AtLOH3-like"/>
</dbReference>
<dbReference type="PANTHER" id="PTHR11697:SF230">
    <property type="entry name" value="ZINC FINGER, MYM DOMAIN CONTAINING 1"/>
    <property type="match status" value="1"/>
</dbReference>
<evidence type="ECO:0000313" key="3">
    <source>
        <dbReference type="Proteomes" id="UP000002051"/>
    </source>
</evidence>
<name>G7J7C2_MEDTR</name>
<dbReference type="PANTHER" id="PTHR11697">
    <property type="entry name" value="GENERAL TRANSCRIPTION FACTOR 2-RELATED ZINC FINGER PROTEIN"/>
    <property type="match status" value="1"/>
</dbReference>
<accession>G7J7C2</accession>
<reference evidence="1 3" key="1">
    <citation type="journal article" date="2011" name="Nature">
        <title>The Medicago genome provides insight into the evolution of rhizobial symbioses.</title>
        <authorList>
            <person name="Young N.D."/>
            <person name="Debelle F."/>
            <person name="Oldroyd G.E."/>
            <person name="Geurts R."/>
            <person name="Cannon S.B."/>
            <person name="Udvardi M.K."/>
            <person name="Benedito V.A."/>
            <person name="Mayer K.F."/>
            <person name="Gouzy J."/>
            <person name="Schoof H."/>
            <person name="Van de Peer Y."/>
            <person name="Proost S."/>
            <person name="Cook D.R."/>
            <person name="Meyers B.C."/>
            <person name="Spannagl M."/>
            <person name="Cheung F."/>
            <person name="De Mita S."/>
            <person name="Krishnakumar V."/>
            <person name="Gundlach H."/>
            <person name="Zhou S."/>
            <person name="Mudge J."/>
            <person name="Bharti A.K."/>
            <person name="Murray J.D."/>
            <person name="Naoumkina M.A."/>
            <person name="Rosen B."/>
            <person name="Silverstein K.A."/>
            <person name="Tang H."/>
            <person name="Rombauts S."/>
            <person name="Zhao P.X."/>
            <person name="Zhou P."/>
            <person name="Barbe V."/>
            <person name="Bardou P."/>
            <person name="Bechner M."/>
            <person name="Bellec A."/>
            <person name="Berger A."/>
            <person name="Berges H."/>
            <person name="Bidwell S."/>
            <person name="Bisseling T."/>
            <person name="Choisne N."/>
            <person name="Couloux A."/>
            <person name="Denny R."/>
            <person name="Deshpande S."/>
            <person name="Dai X."/>
            <person name="Doyle J.J."/>
            <person name="Dudez A.M."/>
            <person name="Farmer A.D."/>
            <person name="Fouteau S."/>
            <person name="Franken C."/>
            <person name="Gibelin C."/>
            <person name="Gish J."/>
            <person name="Goldstein S."/>
            <person name="Gonzalez A.J."/>
            <person name="Green P.J."/>
            <person name="Hallab A."/>
            <person name="Hartog M."/>
            <person name="Hua A."/>
            <person name="Humphray S.J."/>
            <person name="Jeong D.H."/>
            <person name="Jing Y."/>
            <person name="Jocker A."/>
            <person name="Kenton S.M."/>
            <person name="Kim D.J."/>
            <person name="Klee K."/>
            <person name="Lai H."/>
            <person name="Lang C."/>
            <person name="Lin S."/>
            <person name="Macmil S.L."/>
            <person name="Magdelenat G."/>
            <person name="Matthews L."/>
            <person name="McCorrison J."/>
            <person name="Monaghan E.L."/>
            <person name="Mun J.H."/>
            <person name="Najar F.Z."/>
            <person name="Nicholson C."/>
            <person name="Noirot C."/>
            <person name="O'Bleness M."/>
            <person name="Paule C.R."/>
            <person name="Poulain J."/>
            <person name="Prion F."/>
            <person name="Qin B."/>
            <person name="Qu C."/>
            <person name="Retzel E.F."/>
            <person name="Riddle C."/>
            <person name="Sallet E."/>
            <person name="Samain S."/>
            <person name="Samson N."/>
            <person name="Sanders I."/>
            <person name="Saurat O."/>
            <person name="Scarpelli C."/>
            <person name="Schiex T."/>
            <person name="Segurens B."/>
            <person name="Severin A.J."/>
            <person name="Sherrier D.J."/>
            <person name="Shi R."/>
            <person name="Sims S."/>
            <person name="Singer S.R."/>
            <person name="Sinharoy S."/>
            <person name="Sterck L."/>
            <person name="Viollet A."/>
            <person name="Wang B.B."/>
            <person name="Wang K."/>
            <person name="Wang M."/>
            <person name="Wang X."/>
            <person name="Warfsmann J."/>
            <person name="Weissenbach J."/>
            <person name="White D.D."/>
            <person name="White J.D."/>
            <person name="Wiley G.B."/>
            <person name="Wincker P."/>
            <person name="Xing Y."/>
            <person name="Yang L."/>
            <person name="Yao Z."/>
            <person name="Ying F."/>
            <person name="Zhai J."/>
            <person name="Zhou L."/>
            <person name="Zuber A."/>
            <person name="Denarie J."/>
            <person name="Dixon R.A."/>
            <person name="May G.D."/>
            <person name="Schwartz D.C."/>
            <person name="Rogers J."/>
            <person name="Quetier F."/>
            <person name="Town C.D."/>
            <person name="Roe B.A."/>
        </authorList>
    </citation>
    <scope>NUCLEOTIDE SEQUENCE [LARGE SCALE GENOMIC DNA]</scope>
    <source>
        <strain evidence="1">A17</strain>
        <strain evidence="2 3">cv. Jemalong A17</strain>
    </source>
</reference>
<dbReference type="OMA" id="DMHHIVF"/>
<dbReference type="PaxDb" id="3880-AES71682"/>
<keyword evidence="3" id="KW-1185">Reference proteome</keyword>
<reference evidence="2" key="3">
    <citation type="submission" date="2015-04" db="UniProtKB">
        <authorList>
            <consortium name="EnsemblPlants"/>
        </authorList>
    </citation>
    <scope>IDENTIFICATION</scope>
    <source>
        <strain evidence="2">cv. Jemalong A17</strain>
    </source>
</reference>
<organism evidence="1 3">
    <name type="scientific">Medicago truncatula</name>
    <name type="common">Barrel medic</name>
    <name type="synonym">Medicago tribuloides</name>
    <dbReference type="NCBI Taxonomy" id="3880"/>
    <lineage>
        <taxon>Eukaryota</taxon>
        <taxon>Viridiplantae</taxon>
        <taxon>Streptophyta</taxon>
        <taxon>Embryophyta</taxon>
        <taxon>Tracheophyta</taxon>
        <taxon>Spermatophyta</taxon>
        <taxon>Magnoliopsida</taxon>
        <taxon>eudicotyledons</taxon>
        <taxon>Gunneridae</taxon>
        <taxon>Pentapetalae</taxon>
        <taxon>rosids</taxon>
        <taxon>fabids</taxon>
        <taxon>Fabales</taxon>
        <taxon>Fabaceae</taxon>
        <taxon>Papilionoideae</taxon>
        <taxon>50 kb inversion clade</taxon>
        <taxon>NPAAA clade</taxon>
        <taxon>Hologalegina</taxon>
        <taxon>IRL clade</taxon>
        <taxon>Trifolieae</taxon>
        <taxon>Medicago</taxon>
    </lineage>
</organism>
<dbReference type="EMBL" id="CM001219">
    <property type="protein sequence ID" value="AES71682.1"/>
    <property type="molecule type" value="Genomic_DNA"/>
</dbReference>
<dbReference type="HOGENOM" id="CLU_006175_3_4_1"/>
<reference evidence="1 3" key="2">
    <citation type="journal article" date="2014" name="BMC Genomics">
        <title>An improved genome release (version Mt4.0) for the model legume Medicago truncatula.</title>
        <authorList>
            <person name="Tang H."/>
            <person name="Krishnakumar V."/>
            <person name="Bidwell S."/>
            <person name="Rosen B."/>
            <person name="Chan A."/>
            <person name="Zhou S."/>
            <person name="Gentzbittel L."/>
            <person name="Childs K.L."/>
            <person name="Yandell M."/>
            <person name="Gundlach H."/>
            <person name="Mayer K.F."/>
            <person name="Schwartz D.C."/>
            <person name="Town C.D."/>
        </authorList>
    </citation>
    <scope>GENOME REANNOTATION</scope>
    <source>
        <strain evidence="2 3">cv. Jemalong A17</strain>
    </source>
</reference>
<protein>
    <submittedName>
        <fullName evidence="1">General transcription factor-like zinc finger protein, putative</fullName>
    </submittedName>
</protein>
<evidence type="ECO:0000313" key="2">
    <source>
        <dbReference type="EnsemblPlants" id="AES71682"/>
    </source>
</evidence>
<dbReference type="AlphaFoldDB" id="G7J7C2"/>